<dbReference type="KEGG" id="gacu:117540820"/>
<feature type="compositionally biased region" description="Polar residues" evidence="2">
    <location>
        <begin position="423"/>
        <end position="439"/>
    </location>
</feature>
<dbReference type="Pfam" id="PF03564">
    <property type="entry name" value="DUF1759"/>
    <property type="match status" value="1"/>
</dbReference>
<evidence type="ECO:0000256" key="1">
    <source>
        <dbReference type="SAM" id="Coils"/>
    </source>
</evidence>
<dbReference type="Proteomes" id="UP000515161">
    <property type="component" value="Unplaced"/>
</dbReference>
<evidence type="ECO:0000313" key="4">
    <source>
        <dbReference type="RefSeq" id="XP_034063576.1"/>
    </source>
</evidence>
<feature type="region of interest" description="Disordered" evidence="2">
    <location>
        <begin position="358"/>
        <end position="387"/>
    </location>
</feature>
<dbReference type="OrthoDB" id="8957785at2759"/>
<organism evidence="3 4">
    <name type="scientific">Gymnodraco acuticeps</name>
    <name type="common">Antarctic dragonfish</name>
    <dbReference type="NCBI Taxonomy" id="8218"/>
    <lineage>
        <taxon>Eukaryota</taxon>
        <taxon>Metazoa</taxon>
        <taxon>Chordata</taxon>
        <taxon>Craniata</taxon>
        <taxon>Vertebrata</taxon>
        <taxon>Euteleostomi</taxon>
        <taxon>Actinopterygii</taxon>
        <taxon>Neopterygii</taxon>
        <taxon>Teleostei</taxon>
        <taxon>Neoteleostei</taxon>
        <taxon>Acanthomorphata</taxon>
        <taxon>Eupercaria</taxon>
        <taxon>Perciformes</taxon>
        <taxon>Notothenioidei</taxon>
        <taxon>Bathydraconidae</taxon>
        <taxon>Gymnodraco</taxon>
    </lineage>
</organism>
<keyword evidence="1" id="KW-0175">Coiled coil</keyword>
<dbReference type="InParanoid" id="A0A6P8THV0"/>
<feature type="region of interest" description="Disordered" evidence="2">
    <location>
        <begin position="416"/>
        <end position="443"/>
    </location>
</feature>
<feature type="coiled-coil region" evidence="1">
    <location>
        <begin position="204"/>
        <end position="231"/>
    </location>
</feature>
<feature type="compositionally biased region" description="Polar residues" evidence="2">
    <location>
        <begin position="376"/>
        <end position="385"/>
    </location>
</feature>
<dbReference type="InterPro" id="IPR005312">
    <property type="entry name" value="DUF1759"/>
</dbReference>
<protein>
    <submittedName>
        <fullName evidence="4">Uncharacterized protein LOC117540820</fullName>
    </submittedName>
</protein>
<feature type="region of interest" description="Disordered" evidence="2">
    <location>
        <begin position="306"/>
        <end position="343"/>
    </location>
</feature>
<gene>
    <name evidence="4" type="primary">LOC117540820</name>
</gene>
<keyword evidence="3" id="KW-1185">Reference proteome</keyword>
<evidence type="ECO:0000256" key="2">
    <source>
        <dbReference type="SAM" id="MobiDB-lite"/>
    </source>
</evidence>
<feature type="compositionally biased region" description="Polar residues" evidence="2">
    <location>
        <begin position="324"/>
        <end position="335"/>
    </location>
</feature>
<dbReference type="RefSeq" id="XP_034063576.1">
    <property type="nucleotide sequence ID" value="XM_034207685.1"/>
</dbReference>
<feature type="compositionally biased region" description="Low complexity" evidence="2">
    <location>
        <begin position="312"/>
        <end position="323"/>
    </location>
</feature>
<name>A0A6P8THV0_GYMAC</name>
<dbReference type="AlphaFoldDB" id="A0A6P8THV0"/>
<dbReference type="PANTHER" id="PTHR47331:SF3">
    <property type="match status" value="1"/>
</dbReference>
<reference evidence="4" key="1">
    <citation type="submission" date="2025-08" db="UniProtKB">
        <authorList>
            <consortium name="RefSeq"/>
        </authorList>
    </citation>
    <scope>IDENTIFICATION</scope>
</reference>
<accession>A0A6P8THV0</accession>
<dbReference type="PANTHER" id="PTHR47331">
    <property type="entry name" value="PHD-TYPE DOMAIN-CONTAINING PROTEIN"/>
    <property type="match status" value="1"/>
</dbReference>
<evidence type="ECO:0000313" key="3">
    <source>
        <dbReference type="Proteomes" id="UP000515161"/>
    </source>
</evidence>
<sequence length="691" mass="77799">MAMSNEENQEMNAEMNAAVNQTEKEDGLGKRTAKLTYKAAEAKILSMQKDRNSGIKQLCKMAKEFEQMMISDGNVSDMQIKHEMLWKLSGETTRLHESLKPLLPEDEMFKQTEWFPNQMHNVKGVIHKMEKWVHANREKCIQVVDDENDVLHANEELDNIGPNDSIGDKTNVSGGSSGHSRSSRSTTCSARIKAEAEMAALLALEAALKEKHELEAQEAQIRKKRELLEVQSQIAAQTAKVTVLRNRGSDIGVTNGTNSYVSKHESALKPSAVPFVPQTSSCTVHHPPTGGSKTAMSMKAQLLEPNCQYNHPPTGGSKTTKPTQSHQNPYNQYNPPTGAAKAAMPLQSQQLQDPYNQFNTAATMPSGTGARRKETISQGTRSKTYALNHIPSMPQRSLQSYPSAYTQQQCIQVDEDQGRMPQRSRQSYPTAQPSQQSNQNREEPDQGNIFTIMQKQNDITALLVQQQSSLSLPPRDIPVFDGNPLEYNLFVRAFENGVEGKAASSVDCLYYLEQYTRGQPRELVKSCQHMPSDRGYQRARMLLEERFGNEQKIATAYMEKALGWAPLKSEDIKAFQAFSLFLRVCCNAMEDISYMSEMNMPSNIRAIIMKLPYKLREKWRNIAFEHQERRHRQAGFSDLVNFIERQVSIASDPLYGDIQDTVVSFSKFKVGNKVSQGEGERKQFRYICGSC</sequence>
<feature type="region of interest" description="Disordered" evidence="2">
    <location>
        <begin position="157"/>
        <end position="188"/>
    </location>
</feature>
<proteinExistence type="predicted"/>
<dbReference type="GeneID" id="117540820"/>